<dbReference type="InterPro" id="IPR004401">
    <property type="entry name" value="YbaB/EbfC"/>
</dbReference>
<keyword evidence="3" id="KW-1185">Reference proteome</keyword>
<evidence type="ECO:0000256" key="1">
    <source>
        <dbReference type="SAM" id="MobiDB-lite"/>
    </source>
</evidence>
<proteinExistence type="predicted"/>
<dbReference type="InterPro" id="IPR036894">
    <property type="entry name" value="YbaB-like_sf"/>
</dbReference>
<gene>
    <name evidence="2" type="ORF">ACFFRH_31030</name>
</gene>
<dbReference type="SUPFAM" id="SSF82607">
    <property type="entry name" value="YbaB-like"/>
    <property type="match status" value="1"/>
</dbReference>
<reference evidence="2 3" key="1">
    <citation type="submission" date="2024-09" db="EMBL/GenBank/DDBJ databases">
        <authorList>
            <person name="Sun Q."/>
            <person name="Mori K."/>
        </authorList>
    </citation>
    <scope>NUCLEOTIDE SEQUENCE [LARGE SCALE GENOMIC DNA]</scope>
    <source>
        <strain evidence="2 3">JCM 3028</strain>
    </source>
</reference>
<dbReference type="EMBL" id="JBHMBS010000019">
    <property type="protein sequence ID" value="MFB9679938.1"/>
    <property type="molecule type" value="Genomic_DNA"/>
</dbReference>
<name>A0ABV5TQS6_9ACTN</name>
<evidence type="ECO:0000313" key="3">
    <source>
        <dbReference type="Proteomes" id="UP001589610"/>
    </source>
</evidence>
<dbReference type="Pfam" id="PF02575">
    <property type="entry name" value="YbaB_DNA_bd"/>
    <property type="match status" value="1"/>
</dbReference>
<comment type="caution">
    <text evidence="2">The sequence shown here is derived from an EMBL/GenBank/DDBJ whole genome shotgun (WGS) entry which is preliminary data.</text>
</comment>
<evidence type="ECO:0000313" key="2">
    <source>
        <dbReference type="EMBL" id="MFB9679938.1"/>
    </source>
</evidence>
<dbReference type="Proteomes" id="UP001589610">
    <property type="component" value="Unassembled WGS sequence"/>
</dbReference>
<organism evidence="2 3">
    <name type="scientific">Streptosporangium vulgare</name>
    <dbReference type="NCBI Taxonomy" id="46190"/>
    <lineage>
        <taxon>Bacteria</taxon>
        <taxon>Bacillati</taxon>
        <taxon>Actinomycetota</taxon>
        <taxon>Actinomycetes</taxon>
        <taxon>Streptosporangiales</taxon>
        <taxon>Streptosporangiaceae</taxon>
        <taxon>Streptosporangium</taxon>
    </lineage>
</organism>
<accession>A0ABV5TQS6</accession>
<feature type="region of interest" description="Disordered" evidence="1">
    <location>
        <begin position="1"/>
        <end position="25"/>
    </location>
</feature>
<dbReference type="RefSeq" id="WP_386161140.1">
    <property type="nucleotide sequence ID" value="NZ_JBHMBS010000019.1"/>
</dbReference>
<sequence length="119" mass="12360">MRGERESGPGVSGGPYSPTGDPETDRLLTVIEEQTTRMEEVGQSLAEARGRGEAAGGHVSVEVLASGALAALRIDPRALRLGSEALAEAILAASDEATRDAAEQTGTLLNSLLEDPFRS</sequence>
<dbReference type="Gene3D" id="3.30.1310.10">
    <property type="entry name" value="Nucleoid-associated protein YbaB-like domain"/>
    <property type="match status" value="1"/>
</dbReference>
<protein>
    <submittedName>
        <fullName evidence="2">YbaB/EbfC family nucleoid-associated protein</fullName>
    </submittedName>
</protein>